<comment type="similarity">
    <text evidence="2 13">Belongs to the cation transport ATPase (P-type) (TC 3.A.3) family. Type IB subfamily.</text>
</comment>
<evidence type="ECO:0000259" key="14">
    <source>
        <dbReference type="Pfam" id="PF00122"/>
    </source>
</evidence>
<dbReference type="Pfam" id="PF00702">
    <property type="entry name" value="Hydrolase"/>
    <property type="match status" value="1"/>
</dbReference>
<protein>
    <recommendedName>
        <fullName evidence="11">P-type Zn(2+) transporter</fullName>
        <ecNumber evidence="11">7.2.2.12</ecNumber>
    </recommendedName>
</protein>
<evidence type="ECO:0000256" key="1">
    <source>
        <dbReference type="ARBA" id="ARBA00004651"/>
    </source>
</evidence>
<dbReference type="Gene3D" id="2.70.150.10">
    <property type="entry name" value="Calcium-transporting ATPase, cytoplasmic transduction domain A"/>
    <property type="match status" value="1"/>
</dbReference>
<dbReference type="PRINTS" id="PR00119">
    <property type="entry name" value="CATATPASE"/>
</dbReference>
<dbReference type="GO" id="GO:0060003">
    <property type="term" value="P:copper ion export"/>
    <property type="evidence" value="ECO:0007669"/>
    <property type="project" value="UniProtKB-ARBA"/>
</dbReference>
<evidence type="ECO:0000256" key="4">
    <source>
        <dbReference type="ARBA" id="ARBA00022692"/>
    </source>
</evidence>
<evidence type="ECO:0000256" key="3">
    <source>
        <dbReference type="ARBA" id="ARBA00022475"/>
    </source>
</evidence>
<dbReference type="InterPro" id="IPR027256">
    <property type="entry name" value="P-typ_ATPase_IB"/>
</dbReference>
<keyword evidence="7 13" id="KW-0067">ATP-binding</keyword>
<keyword evidence="9 13" id="KW-1133">Transmembrane helix</keyword>
<accession>A0A942A6E6</accession>
<dbReference type="GO" id="GO:0046872">
    <property type="term" value="F:metal ion binding"/>
    <property type="evidence" value="ECO:0007669"/>
    <property type="project" value="UniProtKB-KW"/>
</dbReference>
<evidence type="ECO:0000313" key="16">
    <source>
        <dbReference type="Proteomes" id="UP000722750"/>
    </source>
</evidence>
<dbReference type="InterPro" id="IPR023214">
    <property type="entry name" value="HAD_sf"/>
</dbReference>
<dbReference type="InterPro" id="IPR008250">
    <property type="entry name" value="ATPase_P-typ_transduc_dom_A_sf"/>
</dbReference>
<evidence type="ECO:0000256" key="8">
    <source>
        <dbReference type="ARBA" id="ARBA00022967"/>
    </source>
</evidence>
<evidence type="ECO:0000256" key="9">
    <source>
        <dbReference type="ARBA" id="ARBA00022989"/>
    </source>
</evidence>
<keyword evidence="10 13" id="KW-0472">Membrane</keyword>
<dbReference type="PROSITE" id="PS00154">
    <property type="entry name" value="ATPASE_E1_E2"/>
    <property type="match status" value="1"/>
</dbReference>
<organism evidence="15 16">
    <name type="scientific">Candidatus Scalindua arabica</name>
    <dbReference type="NCBI Taxonomy" id="1127984"/>
    <lineage>
        <taxon>Bacteria</taxon>
        <taxon>Pseudomonadati</taxon>
        <taxon>Planctomycetota</taxon>
        <taxon>Candidatus Brocadiia</taxon>
        <taxon>Candidatus Brocadiales</taxon>
        <taxon>Candidatus Scalinduaceae</taxon>
        <taxon>Candidatus Scalindua</taxon>
    </lineage>
</organism>
<feature type="transmembrane region" description="Helical" evidence="13">
    <location>
        <begin position="188"/>
        <end position="212"/>
    </location>
</feature>
<dbReference type="AlphaFoldDB" id="A0A942A6E6"/>
<feature type="domain" description="P-type ATPase A" evidence="14">
    <location>
        <begin position="240"/>
        <end position="336"/>
    </location>
</feature>
<evidence type="ECO:0000256" key="5">
    <source>
        <dbReference type="ARBA" id="ARBA00022723"/>
    </source>
</evidence>
<dbReference type="InterPro" id="IPR036412">
    <property type="entry name" value="HAD-like_sf"/>
</dbReference>
<evidence type="ECO:0000313" key="15">
    <source>
        <dbReference type="EMBL" id="MBS1259097.1"/>
    </source>
</evidence>
<evidence type="ECO:0000256" key="13">
    <source>
        <dbReference type="RuleBase" id="RU362081"/>
    </source>
</evidence>
<dbReference type="GO" id="GO:0005886">
    <property type="term" value="C:plasma membrane"/>
    <property type="evidence" value="ECO:0007669"/>
    <property type="project" value="UniProtKB-SubCell"/>
</dbReference>
<dbReference type="GO" id="GO:0016463">
    <property type="term" value="F:P-type zinc transporter activity"/>
    <property type="evidence" value="ECO:0007669"/>
    <property type="project" value="UniProtKB-EC"/>
</dbReference>
<dbReference type="Gene3D" id="3.40.1110.10">
    <property type="entry name" value="Calcium-transporting ATPase, cytoplasmic domain N"/>
    <property type="match status" value="1"/>
</dbReference>
<dbReference type="PANTHER" id="PTHR48085:SF5">
    <property type="entry name" value="CADMIUM_ZINC-TRANSPORTING ATPASE HMA4-RELATED"/>
    <property type="match status" value="1"/>
</dbReference>
<dbReference type="Gene3D" id="3.40.50.1000">
    <property type="entry name" value="HAD superfamily/HAD-like"/>
    <property type="match status" value="1"/>
</dbReference>
<dbReference type="SFLD" id="SFLDF00027">
    <property type="entry name" value="p-type_atpase"/>
    <property type="match status" value="1"/>
</dbReference>
<name>A0A942A6E6_9BACT</name>
<dbReference type="FunFam" id="2.70.150.10:FF:000020">
    <property type="entry name" value="Copper-exporting P-type ATPase A"/>
    <property type="match status" value="1"/>
</dbReference>
<gene>
    <name evidence="15" type="ORF">MAG551_02163</name>
</gene>
<keyword evidence="6 13" id="KW-0547">Nucleotide-binding</keyword>
<dbReference type="GO" id="GO:0016887">
    <property type="term" value="F:ATP hydrolysis activity"/>
    <property type="evidence" value="ECO:0007669"/>
    <property type="project" value="InterPro"/>
</dbReference>
<keyword evidence="5 13" id="KW-0479">Metal-binding</keyword>
<evidence type="ECO:0000256" key="10">
    <source>
        <dbReference type="ARBA" id="ARBA00023136"/>
    </source>
</evidence>
<keyword evidence="3 13" id="KW-1003">Cell membrane</keyword>
<dbReference type="SFLD" id="SFLDS00003">
    <property type="entry name" value="Haloacid_Dehalogenase"/>
    <property type="match status" value="1"/>
</dbReference>
<evidence type="ECO:0000256" key="7">
    <source>
        <dbReference type="ARBA" id="ARBA00022840"/>
    </source>
</evidence>
<dbReference type="SFLD" id="SFLDG00002">
    <property type="entry name" value="C1.7:_P-type_atpase_like"/>
    <property type="match status" value="1"/>
</dbReference>
<dbReference type="Pfam" id="PF00122">
    <property type="entry name" value="E1-E2_ATPase"/>
    <property type="match status" value="1"/>
</dbReference>
<evidence type="ECO:0000256" key="12">
    <source>
        <dbReference type="ARBA" id="ARBA00047308"/>
    </source>
</evidence>
<dbReference type="InterPro" id="IPR023299">
    <property type="entry name" value="ATPase_P-typ_cyto_dom_N"/>
</dbReference>
<dbReference type="InterPro" id="IPR001757">
    <property type="entry name" value="P_typ_ATPase"/>
</dbReference>
<sequence>MPYNYRKNRSKASSSMARSLINDISIRHQVRGRLRLKINKVFYKPVIAYRIEEGINQLDGIKTTRMNTNCASLIIFYDVRKLSVDTILKEVRGLTKTAHLSEASTRSSIECCSYEKLNNQSTIRKFGTFILLSGYMVYVHVKQFFFRVPILQTPFSTVSIVSTVAALPMIRNAWREAVYEHKFTINQFLSFALLTTIFTGNALTALEIIFILRGGMLLEEFVAERSRKAIRKILEISVKNTYILVDGKEKETHALKVKIGDTVVAHTGEKIPVDGRVLQGDAFLDESLITGRSEPVLKQKDDQVYAGTIVSRGVLYIHAEKVGSETYMARVLKMVEDSLGNRAPVQNVADELARKLSILGVSVTFLTFLLTRSLSRTLTVMIVMSCPCATVLAASTAITSAIYSAARRRILVKGGIHIEHMAHAKVYCFDKTGTITTDEPTVSKVIIKDNGISEKDLFKWAALAEMHNQHPLAAAIHKRAEELDVISQTHRVCEFFPGRGVRSEVDGKEILVGNLSMMKRYGIDNEYYQNKAAELIENAQTVIYVAKDGDILGLIGVTNSIRPETQRVIKQLKDDDVNKIILITGDNEPVARKLSQTLNFDSYYANLLPDDKGNRVKEIQSTGEKVVMVGDGVNDTLALSISEVGIAMGAGGSDVAIEVADITLATDELDQILYLRTLSKKTLKVVHQNYWLAVGTNLTGVCLGAVGLLNPVMGGILHMVHTLGIMANSTRILRS</sequence>
<dbReference type="InterPro" id="IPR044492">
    <property type="entry name" value="P_typ_ATPase_HD_dom"/>
</dbReference>
<dbReference type="InterPro" id="IPR023298">
    <property type="entry name" value="ATPase_P-typ_TM_dom_sf"/>
</dbReference>
<dbReference type="Proteomes" id="UP000722750">
    <property type="component" value="Unassembled WGS sequence"/>
</dbReference>
<dbReference type="EC" id="7.2.2.12" evidence="11"/>
<comment type="caution">
    <text evidence="15">The sequence shown here is derived from an EMBL/GenBank/DDBJ whole genome shotgun (WGS) entry which is preliminary data.</text>
</comment>
<dbReference type="EMBL" id="JAANXD010000080">
    <property type="protein sequence ID" value="MBS1259097.1"/>
    <property type="molecule type" value="Genomic_DNA"/>
</dbReference>
<reference evidence="15" key="1">
    <citation type="journal article" date="2021" name="ISME J.">
        <title>Fine-scale metabolic discontinuity in a stratified prokaryote microbiome of a Red Sea deep halocline.</title>
        <authorList>
            <person name="Michoud G."/>
            <person name="Ngugi D.K."/>
            <person name="Barozzi A."/>
            <person name="Merlino G."/>
            <person name="Calleja M.L."/>
            <person name="Delgado-Huertas A."/>
            <person name="Moran X.A.G."/>
            <person name="Daffonchio D."/>
        </authorList>
    </citation>
    <scope>NUCLEOTIDE SEQUENCE</scope>
    <source>
        <strain evidence="15">SuakinDeep_MAG55_1</strain>
    </source>
</reference>
<comment type="catalytic activity">
    <reaction evidence="12">
        <text>Zn(2+)(in) + ATP + H2O = Zn(2+)(out) + ADP + phosphate + H(+)</text>
        <dbReference type="Rhea" id="RHEA:20621"/>
        <dbReference type="ChEBI" id="CHEBI:15377"/>
        <dbReference type="ChEBI" id="CHEBI:15378"/>
        <dbReference type="ChEBI" id="CHEBI:29105"/>
        <dbReference type="ChEBI" id="CHEBI:30616"/>
        <dbReference type="ChEBI" id="CHEBI:43474"/>
        <dbReference type="ChEBI" id="CHEBI:456216"/>
        <dbReference type="EC" id="7.2.2.12"/>
    </reaction>
</comment>
<evidence type="ECO:0000256" key="2">
    <source>
        <dbReference type="ARBA" id="ARBA00006024"/>
    </source>
</evidence>
<dbReference type="NCBIfam" id="TIGR01494">
    <property type="entry name" value="ATPase_P-type"/>
    <property type="match status" value="1"/>
</dbReference>
<dbReference type="InterPro" id="IPR059000">
    <property type="entry name" value="ATPase_P-type_domA"/>
</dbReference>
<dbReference type="SUPFAM" id="SSF81665">
    <property type="entry name" value="Calcium ATPase, transmembrane domain M"/>
    <property type="match status" value="1"/>
</dbReference>
<dbReference type="Pfam" id="PF19991">
    <property type="entry name" value="HMA_2"/>
    <property type="match status" value="1"/>
</dbReference>
<dbReference type="SUPFAM" id="SSF81653">
    <property type="entry name" value="Calcium ATPase, transduction domain A"/>
    <property type="match status" value="1"/>
</dbReference>
<comment type="subcellular location">
    <subcellularLocation>
        <location evidence="1">Cell membrane</location>
        <topology evidence="1">Multi-pass membrane protein</topology>
    </subcellularLocation>
</comment>
<feature type="transmembrane region" description="Helical" evidence="13">
    <location>
        <begin position="690"/>
        <end position="709"/>
    </location>
</feature>
<dbReference type="PANTHER" id="PTHR48085">
    <property type="entry name" value="CADMIUM/ZINC-TRANSPORTING ATPASE HMA2-RELATED"/>
    <property type="match status" value="1"/>
</dbReference>
<feature type="transmembrane region" description="Helical" evidence="13">
    <location>
        <begin position="356"/>
        <end position="374"/>
    </location>
</feature>
<dbReference type="PRINTS" id="PR00941">
    <property type="entry name" value="CDATPASE"/>
</dbReference>
<feature type="transmembrane region" description="Helical" evidence="13">
    <location>
        <begin position="380"/>
        <end position="403"/>
    </location>
</feature>
<proteinExistence type="inferred from homology"/>
<dbReference type="SUPFAM" id="SSF56784">
    <property type="entry name" value="HAD-like"/>
    <property type="match status" value="1"/>
</dbReference>
<evidence type="ECO:0000256" key="11">
    <source>
        <dbReference type="ARBA" id="ARBA00039097"/>
    </source>
</evidence>
<dbReference type="NCBIfam" id="TIGR01525">
    <property type="entry name" value="ATPase-IB_hvy"/>
    <property type="match status" value="1"/>
</dbReference>
<dbReference type="GO" id="GO:0005524">
    <property type="term" value="F:ATP binding"/>
    <property type="evidence" value="ECO:0007669"/>
    <property type="project" value="UniProtKB-UniRule"/>
</dbReference>
<evidence type="ECO:0000256" key="6">
    <source>
        <dbReference type="ARBA" id="ARBA00022741"/>
    </source>
</evidence>
<keyword evidence="4 13" id="KW-0812">Transmembrane</keyword>
<dbReference type="InterPro" id="IPR051014">
    <property type="entry name" value="Cation_Transport_ATPase_IB"/>
</dbReference>
<dbReference type="InterPro" id="IPR018303">
    <property type="entry name" value="ATPase_P-typ_P_site"/>
</dbReference>
<keyword evidence="8" id="KW-1278">Translocase</keyword>